<dbReference type="EMBL" id="CP089280">
    <property type="protein sequence ID" value="USP82007.1"/>
    <property type="molecule type" value="Genomic_DNA"/>
</dbReference>
<dbReference type="Proteomes" id="UP001056012">
    <property type="component" value="Chromosome 7"/>
</dbReference>
<feature type="chain" id="PRO_5040517558" evidence="1">
    <location>
        <begin position="21"/>
        <end position="247"/>
    </location>
</feature>
<gene>
    <name evidence="2" type="ORF">yc1106_09281</name>
</gene>
<evidence type="ECO:0000256" key="1">
    <source>
        <dbReference type="SAM" id="SignalP"/>
    </source>
</evidence>
<feature type="signal peptide" evidence="1">
    <location>
        <begin position="1"/>
        <end position="20"/>
    </location>
</feature>
<reference evidence="2" key="1">
    <citation type="submission" date="2021-12" db="EMBL/GenBank/DDBJ databases">
        <title>Curvularia clavata genome.</title>
        <authorList>
            <person name="Cao Y."/>
        </authorList>
    </citation>
    <scope>NUCLEOTIDE SEQUENCE</scope>
    <source>
        <strain evidence="2">Yc1106</strain>
    </source>
</reference>
<dbReference type="VEuPathDB" id="FungiDB:yc1106_09281"/>
<sequence length="247" mass="27512">MPPEFLLVFLLFLVISITAATEQPPALIIALEDSNNSTILLAPTPTILALDIPADNTNSVHVNENEAGAILLPATHTMTQTARVTQTQRPKDPEPIIIFPFHLSLTENCSRSPSLKLERSITAIVTNGDWITRLVNLGPNTAATVNHRIPDYPRTLRIGPYDTQKGELRFSYKNGAEWGCEWGDGESWRVCGECRASGWDNGEKGGWECDREDGKEWKRTKEMDCSFILGWKHQLHAPPAKPQKPDC</sequence>
<evidence type="ECO:0000313" key="3">
    <source>
        <dbReference type="Proteomes" id="UP001056012"/>
    </source>
</evidence>
<name>A0A9Q8ZHE8_CURCL</name>
<evidence type="ECO:0000313" key="2">
    <source>
        <dbReference type="EMBL" id="USP82007.1"/>
    </source>
</evidence>
<protein>
    <submittedName>
        <fullName evidence="2">Uncharacterized protein</fullName>
    </submittedName>
</protein>
<keyword evidence="1" id="KW-0732">Signal</keyword>
<dbReference type="AlphaFoldDB" id="A0A9Q8ZHE8"/>
<organism evidence="2 3">
    <name type="scientific">Curvularia clavata</name>
    <dbReference type="NCBI Taxonomy" id="95742"/>
    <lineage>
        <taxon>Eukaryota</taxon>
        <taxon>Fungi</taxon>
        <taxon>Dikarya</taxon>
        <taxon>Ascomycota</taxon>
        <taxon>Pezizomycotina</taxon>
        <taxon>Dothideomycetes</taxon>
        <taxon>Pleosporomycetidae</taxon>
        <taxon>Pleosporales</taxon>
        <taxon>Pleosporineae</taxon>
        <taxon>Pleosporaceae</taxon>
        <taxon>Curvularia</taxon>
    </lineage>
</organism>
<keyword evidence="3" id="KW-1185">Reference proteome</keyword>
<proteinExistence type="predicted"/>
<dbReference type="OrthoDB" id="3757079at2759"/>
<accession>A0A9Q8ZHE8</accession>